<dbReference type="AlphaFoldDB" id="A0A857J8R6"/>
<evidence type="ECO:0000256" key="20">
    <source>
        <dbReference type="SAM" id="Phobius"/>
    </source>
</evidence>
<evidence type="ECO:0000256" key="13">
    <source>
        <dbReference type="ARBA" id="ARBA00023008"/>
    </source>
</evidence>
<proteinExistence type="inferred from homology"/>
<evidence type="ECO:0000256" key="4">
    <source>
        <dbReference type="ARBA" id="ARBA00022448"/>
    </source>
</evidence>
<dbReference type="Pfam" id="PF02790">
    <property type="entry name" value="COX2_TM"/>
    <property type="match status" value="1"/>
</dbReference>
<dbReference type="GO" id="GO:0005507">
    <property type="term" value="F:copper ion binding"/>
    <property type="evidence" value="ECO:0007669"/>
    <property type="project" value="InterPro"/>
</dbReference>
<dbReference type="SUPFAM" id="SSF81464">
    <property type="entry name" value="Cytochrome c oxidase subunit II-like, transmembrane region"/>
    <property type="match status" value="1"/>
</dbReference>
<evidence type="ECO:0000256" key="16">
    <source>
        <dbReference type="ARBA" id="ARBA00047816"/>
    </source>
</evidence>
<evidence type="ECO:0000256" key="1">
    <source>
        <dbReference type="ARBA" id="ARBA00004141"/>
    </source>
</evidence>
<dbReference type="InterPro" id="IPR036909">
    <property type="entry name" value="Cyt_c-like_dom_sf"/>
</dbReference>
<feature type="transmembrane region" description="Helical" evidence="20">
    <location>
        <begin position="58"/>
        <end position="78"/>
    </location>
</feature>
<dbReference type="GO" id="GO:0004129">
    <property type="term" value="F:cytochrome-c oxidase activity"/>
    <property type="evidence" value="ECO:0007669"/>
    <property type="project" value="UniProtKB-EC"/>
</dbReference>
<gene>
    <name evidence="25" type="primary">coxB</name>
    <name evidence="25" type="ORF">GT347_16305</name>
</gene>
<keyword evidence="25" id="KW-0560">Oxidoreductase</keyword>
<evidence type="ECO:0000256" key="8">
    <source>
        <dbReference type="ARBA" id="ARBA00022723"/>
    </source>
</evidence>
<evidence type="ECO:0000256" key="17">
    <source>
        <dbReference type="PROSITE-ProRule" id="PRU00433"/>
    </source>
</evidence>
<dbReference type="Gene3D" id="1.10.760.10">
    <property type="entry name" value="Cytochrome c-like domain"/>
    <property type="match status" value="1"/>
</dbReference>
<keyword evidence="4 18" id="KW-0813">Transport</keyword>
<comment type="cofactor">
    <cofactor evidence="19">
        <name>Cu cation</name>
        <dbReference type="ChEBI" id="CHEBI:23378"/>
    </cofactor>
    <text evidence="19">Binds a copper A center.</text>
</comment>
<evidence type="ECO:0000256" key="14">
    <source>
        <dbReference type="ARBA" id="ARBA00023136"/>
    </source>
</evidence>
<evidence type="ECO:0000259" key="24">
    <source>
        <dbReference type="PROSITE" id="PS51007"/>
    </source>
</evidence>
<dbReference type="EMBL" id="CP047650">
    <property type="protein sequence ID" value="QHI99402.1"/>
    <property type="molecule type" value="Genomic_DNA"/>
</dbReference>
<dbReference type="EC" id="7.1.1.9" evidence="19"/>
<dbReference type="GO" id="GO:0020037">
    <property type="term" value="F:heme binding"/>
    <property type="evidence" value="ECO:0007669"/>
    <property type="project" value="InterPro"/>
</dbReference>
<dbReference type="InterPro" id="IPR014222">
    <property type="entry name" value="Cyt_c_oxidase_su2"/>
</dbReference>
<evidence type="ECO:0000256" key="19">
    <source>
        <dbReference type="RuleBase" id="RU004024"/>
    </source>
</evidence>
<dbReference type="PROSITE" id="PS50857">
    <property type="entry name" value="COX2_CUA"/>
    <property type="match status" value="1"/>
</dbReference>
<reference evidence="25 26" key="1">
    <citation type="submission" date="2020-01" db="EMBL/GenBank/DDBJ databases">
        <title>Genome sequencing of strain KACC 21265.</title>
        <authorList>
            <person name="Heo J."/>
            <person name="Kim S.-J."/>
            <person name="Kim J.-S."/>
            <person name="Hong S.-B."/>
            <person name="Kwon S.-W."/>
        </authorList>
    </citation>
    <scope>NUCLEOTIDE SEQUENCE [LARGE SCALE GENOMIC DNA]</scope>
    <source>
        <strain evidence="25 26">KACC 21265</strain>
    </source>
</reference>
<evidence type="ECO:0000256" key="7">
    <source>
        <dbReference type="ARBA" id="ARBA00022692"/>
    </source>
</evidence>
<evidence type="ECO:0000256" key="9">
    <source>
        <dbReference type="ARBA" id="ARBA00022967"/>
    </source>
</evidence>
<dbReference type="InterPro" id="IPR036257">
    <property type="entry name" value="Cyt_c_oxidase_su2_TM_sf"/>
</dbReference>
<keyword evidence="9" id="KW-1278">Translocase</keyword>
<evidence type="ECO:0000313" key="26">
    <source>
        <dbReference type="Proteomes" id="UP000464787"/>
    </source>
</evidence>
<dbReference type="PANTHER" id="PTHR22888">
    <property type="entry name" value="CYTOCHROME C OXIDASE, SUBUNIT II"/>
    <property type="match status" value="1"/>
</dbReference>
<evidence type="ECO:0000256" key="5">
    <source>
        <dbReference type="ARBA" id="ARBA00022617"/>
    </source>
</evidence>
<dbReference type="InterPro" id="IPR011759">
    <property type="entry name" value="Cyt_c_oxidase_su2_TM_dom"/>
</dbReference>
<evidence type="ECO:0000256" key="18">
    <source>
        <dbReference type="RuleBase" id="RU000456"/>
    </source>
</evidence>
<feature type="domain" description="Cytochrome oxidase subunit II transmembrane region profile" evidence="23">
    <location>
        <begin position="32"/>
        <end position="127"/>
    </location>
</feature>
<dbReference type="InterPro" id="IPR009056">
    <property type="entry name" value="Cyt_c-like_dom"/>
</dbReference>
<keyword evidence="21" id="KW-0732">Signal</keyword>
<comment type="function">
    <text evidence="15 19">Subunits I and II form the functional core of the enzyme complex. Electrons originating in cytochrome c are transferred via heme a and Cu(A) to the binuclear center formed by heme a3 and Cu(B).</text>
</comment>
<feature type="domain" description="Cytochrome c" evidence="24">
    <location>
        <begin position="291"/>
        <end position="370"/>
    </location>
</feature>
<keyword evidence="6 18" id="KW-0679">Respiratory chain</keyword>
<dbReference type="GO" id="GO:0005886">
    <property type="term" value="C:plasma membrane"/>
    <property type="evidence" value="ECO:0007669"/>
    <property type="project" value="UniProtKB-SubCell"/>
</dbReference>
<sequence>MKRISKKLAKALPLAAAGIASAAHAVGDLPGGPSVRQLNLPVGVTGISQDQHLLHTGMLITCTVIFVAVFAVMFYSIWKHRKSKGYQAANFHESVAVEIAWTVIPFLIVIVMALTATKTLVAQKDTTNADLTIKATGYQWKWGYDYLNGEGAGLGFISTLLPAHREMSNNGAKGTIPDNYLLEVDNPLVVPVDKKIRIITTANDVIHAFAVPQFGIKQDAIPGFVRDTWFRAEKTGDYYGQCQELCGKEHAYMPIHVKVVSAADYTAWVADQQKKAAAKLDDPNKVWTLPDMLARGEKVYAANCAACHQANGKGGGPVKALDADEKVLNADHTVQIHVLLNGQNNNTMPSWKQLSDTDIAAVITYTKNSWSNKTGQLVQPSEVLAQRNK</sequence>
<keyword evidence="5 17" id="KW-0349">Heme</keyword>
<keyword evidence="26" id="KW-1185">Reference proteome</keyword>
<dbReference type="GO" id="GO:0042773">
    <property type="term" value="P:ATP synthesis coupled electron transport"/>
    <property type="evidence" value="ECO:0007669"/>
    <property type="project" value="TreeGrafter"/>
</dbReference>
<comment type="catalytic activity">
    <reaction evidence="16 19">
        <text>4 Fe(II)-[cytochrome c] + O2 + 8 H(+)(in) = 4 Fe(III)-[cytochrome c] + 2 H2O + 4 H(+)(out)</text>
        <dbReference type="Rhea" id="RHEA:11436"/>
        <dbReference type="Rhea" id="RHEA-COMP:10350"/>
        <dbReference type="Rhea" id="RHEA-COMP:14399"/>
        <dbReference type="ChEBI" id="CHEBI:15377"/>
        <dbReference type="ChEBI" id="CHEBI:15378"/>
        <dbReference type="ChEBI" id="CHEBI:15379"/>
        <dbReference type="ChEBI" id="CHEBI:29033"/>
        <dbReference type="ChEBI" id="CHEBI:29034"/>
        <dbReference type="EC" id="7.1.1.9"/>
    </reaction>
</comment>
<evidence type="ECO:0000256" key="12">
    <source>
        <dbReference type="ARBA" id="ARBA00023004"/>
    </source>
</evidence>
<dbReference type="InterPro" id="IPR002429">
    <property type="entry name" value="CcO_II-like_C"/>
</dbReference>
<keyword evidence="7 18" id="KW-0812">Transmembrane</keyword>
<keyword evidence="11 20" id="KW-1133">Transmembrane helix</keyword>
<keyword evidence="13 19" id="KW-0186">Copper</keyword>
<name>A0A857J8R6_9BURK</name>
<dbReference type="PROSITE" id="PS00078">
    <property type="entry name" value="COX2"/>
    <property type="match status" value="1"/>
</dbReference>
<dbReference type="Gene3D" id="1.10.287.90">
    <property type="match status" value="1"/>
</dbReference>
<dbReference type="PROSITE" id="PS50999">
    <property type="entry name" value="COX2_TM"/>
    <property type="match status" value="1"/>
</dbReference>
<dbReference type="PRINTS" id="PR01166">
    <property type="entry name" value="CYCOXIDASEII"/>
</dbReference>
<feature type="domain" description="Cytochrome oxidase subunit II copper A binding" evidence="22">
    <location>
        <begin position="128"/>
        <end position="271"/>
    </location>
</feature>
<keyword evidence="8 17" id="KW-0479">Metal-binding</keyword>
<evidence type="ECO:0000256" key="11">
    <source>
        <dbReference type="ARBA" id="ARBA00022989"/>
    </source>
</evidence>
<accession>A0A857J8R6</accession>
<dbReference type="GO" id="GO:0042597">
    <property type="term" value="C:periplasmic space"/>
    <property type="evidence" value="ECO:0007669"/>
    <property type="project" value="UniProtKB-SubCell"/>
</dbReference>
<dbReference type="KEGG" id="xyk:GT347_16305"/>
<evidence type="ECO:0000259" key="23">
    <source>
        <dbReference type="PROSITE" id="PS50999"/>
    </source>
</evidence>
<evidence type="ECO:0000256" key="10">
    <source>
        <dbReference type="ARBA" id="ARBA00022982"/>
    </source>
</evidence>
<dbReference type="Pfam" id="PF13442">
    <property type="entry name" value="Cytochrome_CBB3"/>
    <property type="match status" value="1"/>
</dbReference>
<feature type="transmembrane region" description="Helical" evidence="20">
    <location>
        <begin position="99"/>
        <end position="117"/>
    </location>
</feature>
<dbReference type="PROSITE" id="PS51007">
    <property type="entry name" value="CYTC"/>
    <property type="match status" value="1"/>
</dbReference>
<dbReference type="Proteomes" id="UP000464787">
    <property type="component" value="Chromosome"/>
</dbReference>
<evidence type="ECO:0000256" key="21">
    <source>
        <dbReference type="SAM" id="SignalP"/>
    </source>
</evidence>
<comment type="similarity">
    <text evidence="3 18">Belongs to the cytochrome c oxidase subunit 2 family.</text>
</comment>
<dbReference type="InterPro" id="IPR001505">
    <property type="entry name" value="Copper_CuA"/>
</dbReference>
<evidence type="ECO:0000256" key="3">
    <source>
        <dbReference type="ARBA" id="ARBA00007866"/>
    </source>
</evidence>
<dbReference type="PANTHER" id="PTHR22888:SF9">
    <property type="entry name" value="CYTOCHROME C OXIDASE SUBUNIT 2"/>
    <property type="match status" value="1"/>
</dbReference>
<dbReference type="InterPro" id="IPR008972">
    <property type="entry name" value="Cupredoxin"/>
</dbReference>
<organism evidence="25 26">
    <name type="scientific">Xylophilus rhododendri</name>
    <dbReference type="NCBI Taxonomy" id="2697032"/>
    <lineage>
        <taxon>Bacteria</taxon>
        <taxon>Pseudomonadati</taxon>
        <taxon>Pseudomonadota</taxon>
        <taxon>Betaproteobacteria</taxon>
        <taxon>Burkholderiales</taxon>
        <taxon>Xylophilus</taxon>
    </lineage>
</organism>
<dbReference type="SUPFAM" id="SSF46626">
    <property type="entry name" value="Cytochrome c"/>
    <property type="match status" value="1"/>
</dbReference>
<dbReference type="Gene3D" id="2.60.40.420">
    <property type="entry name" value="Cupredoxins - blue copper proteins"/>
    <property type="match status" value="1"/>
</dbReference>
<evidence type="ECO:0000259" key="22">
    <source>
        <dbReference type="PROSITE" id="PS50857"/>
    </source>
</evidence>
<keyword evidence="12 17" id="KW-0408">Iron</keyword>
<dbReference type="SUPFAM" id="SSF49503">
    <property type="entry name" value="Cupredoxins"/>
    <property type="match status" value="1"/>
</dbReference>
<evidence type="ECO:0000256" key="2">
    <source>
        <dbReference type="ARBA" id="ARBA00004418"/>
    </source>
</evidence>
<dbReference type="NCBIfam" id="TIGR02866">
    <property type="entry name" value="CoxB"/>
    <property type="match status" value="1"/>
</dbReference>
<protein>
    <recommendedName>
        <fullName evidence="19">Cytochrome c oxidase subunit 2</fullName>
        <ecNumber evidence="19">7.1.1.9</ecNumber>
    </recommendedName>
</protein>
<keyword evidence="14 20" id="KW-0472">Membrane</keyword>
<keyword evidence="10 18" id="KW-0249">Electron transport</keyword>
<dbReference type="Pfam" id="PF00116">
    <property type="entry name" value="COX2"/>
    <property type="match status" value="1"/>
</dbReference>
<feature type="chain" id="PRO_5032651777" description="Cytochrome c oxidase subunit 2" evidence="21">
    <location>
        <begin position="26"/>
        <end position="389"/>
    </location>
</feature>
<dbReference type="InterPro" id="IPR045187">
    <property type="entry name" value="CcO_II"/>
</dbReference>
<feature type="signal peptide" evidence="21">
    <location>
        <begin position="1"/>
        <end position="25"/>
    </location>
</feature>
<evidence type="ECO:0000256" key="6">
    <source>
        <dbReference type="ARBA" id="ARBA00022660"/>
    </source>
</evidence>
<comment type="subcellular location">
    <subcellularLocation>
        <location evidence="18">Cell membrane</location>
        <topology evidence="18">Multi-pass membrane protein</topology>
    </subcellularLocation>
    <subcellularLocation>
        <location evidence="1">Membrane</location>
        <topology evidence="1">Multi-pass membrane protein</topology>
    </subcellularLocation>
    <subcellularLocation>
        <location evidence="2">Periplasm</location>
    </subcellularLocation>
</comment>
<evidence type="ECO:0000313" key="25">
    <source>
        <dbReference type="EMBL" id="QHI99402.1"/>
    </source>
</evidence>
<dbReference type="GO" id="GO:0016491">
    <property type="term" value="F:oxidoreductase activity"/>
    <property type="evidence" value="ECO:0007669"/>
    <property type="project" value="UniProtKB-KW"/>
</dbReference>
<evidence type="ECO:0000256" key="15">
    <source>
        <dbReference type="ARBA" id="ARBA00024688"/>
    </source>
</evidence>
<dbReference type="RefSeq" id="WP_160553215.1">
    <property type="nucleotide sequence ID" value="NZ_CP047650.1"/>
</dbReference>